<gene>
    <name evidence="2" type="ORF">GWK47_053646</name>
</gene>
<evidence type="ECO:0000256" key="1">
    <source>
        <dbReference type="SAM" id="MobiDB-lite"/>
    </source>
</evidence>
<dbReference type="Proteomes" id="UP000770661">
    <property type="component" value="Unassembled WGS sequence"/>
</dbReference>
<proteinExistence type="predicted"/>
<feature type="region of interest" description="Disordered" evidence="1">
    <location>
        <begin position="94"/>
        <end position="117"/>
    </location>
</feature>
<evidence type="ECO:0000313" key="2">
    <source>
        <dbReference type="EMBL" id="KAG0717830.1"/>
    </source>
</evidence>
<reference evidence="2" key="1">
    <citation type="submission" date="2020-07" db="EMBL/GenBank/DDBJ databases">
        <title>The High-quality genome of the commercially important snow crab, Chionoecetes opilio.</title>
        <authorList>
            <person name="Jeong J.-H."/>
            <person name="Ryu S."/>
        </authorList>
    </citation>
    <scope>NUCLEOTIDE SEQUENCE</scope>
    <source>
        <strain evidence="2">MADBK_172401_WGS</strain>
        <tissue evidence="2">Digestive gland</tissue>
    </source>
</reference>
<sequence>MSCLRVSLRYSVTPEKVHIGRPTIAEPVSTDPLLPVAYEREHRQELHARLRNAAARAHYARHTWTRVLQEGEAQQQVNLTQSAAAATSFCDLQPFGRESRGSGAFPKQKKLVSGRRS</sequence>
<keyword evidence="3" id="KW-1185">Reference proteome</keyword>
<feature type="compositionally biased region" description="Basic residues" evidence="1">
    <location>
        <begin position="107"/>
        <end position="117"/>
    </location>
</feature>
<organism evidence="2 3">
    <name type="scientific">Chionoecetes opilio</name>
    <name type="common">Atlantic snow crab</name>
    <name type="synonym">Cancer opilio</name>
    <dbReference type="NCBI Taxonomy" id="41210"/>
    <lineage>
        <taxon>Eukaryota</taxon>
        <taxon>Metazoa</taxon>
        <taxon>Ecdysozoa</taxon>
        <taxon>Arthropoda</taxon>
        <taxon>Crustacea</taxon>
        <taxon>Multicrustacea</taxon>
        <taxon>Malacostraca</taxon>
        <taxon>Eumalacostraca</taxon>
        <taxon>Eucarida</taxon>
        <taxon>Decapoda</taxon>
        <taxon>Pleocyemata</taxon>
        <taxon>Brachyura</taxon>
        <taxon>Eubrachyura</taxon>
        <taxon>Majoidea</taxon>
        <taxon>Majidae</taxon>
        <taxon>Chionoecetes</taxon>
    </lineage>
</organism>
<dbReference type="AlphaFoldDB" id="A0A8J4YAH9"/>
<comment type="caution">
    <text evidence="2">The sequence shown here is derived from an EMBL/GenBank/DDBJ whole genome shotgun (WGS) entry which is preliminary data.</text>
</comment>
<name>A0A8J4YAH9_CHIOP</name>
<accession>A0A8J4YAH9</accession>
<dbReference type="EMBL" id="JACEEZ010017032">
    <property type="protein sequence ID" value="KAG0717830.1"/>
    <property type="molecule type" value="Genomic_DNA"/>
</dbReference>
<evidence type="ECO:0000313" key="3">
    <source>
        <dbReference type="Proteomes" id="UP000770661"/>
    </source>
</evidence>
<protein>
    <submittedName>
        <fullName evidence="2">Uncharacterized protein</fullName>
    </submittedName>
</protein>